<evidence type="ECO:0000313" key="2">
    <source>
        <dbReference type="Proteomes" id="UP000215261"/>
    </source>
</evidence>
<dbReference type="AlphaFoldDB" id="A0A231QPU7"/>
<name>A0A231QPU7_9LACO</name>
<sequence length="65" mass="7278">MPINATIIQKITNSSSSESGSLFSMIQRLTCKDGSKQPLDKLCRVNWSTSFEINLANNFTYTKFA</sequence>
<reference evidence="1 2" key="1">
    <citation type="submission" date="2016-03" db="EMBL/GenBank/DDBJ databases">
        <title>Sequencing of Lactobacillus Species from Commercial Turkeys.</title>
        <authorList>
            <person name="Johnson T.J."/>
            <person name="Youmans B.P."/>
            <person name="Case K.A."/>
        </authorList>
    </citation>
    <scope>NUCLEOTIDE SEQUENCE [LARGE SCALE GENOMIC DNA]</scope>
    <source>
        <strain evidence="1 2">UMNLA1</strain>
    </source>
</reference>
<organism evidence="1 2">
    <name type="scientific">Ligilactobacillus agilis</name>
    <dbReference type="NCBI Taxonomy" id="1601"/>
    <lineage>
        <taxon>Bacteria</taxon>
        <taxon>Bacillati</taxon>
        <taxon>Bacillota</taxon>
        <taxon>Bacilli</taxon>
        <taxon>Lactobacillales</taxon>
        <taxon>Lactobacillaceae</taxon>
        <taxon>Ligilactobacillus</taxon>
    </lineage>
</organism>
<dbReference type="EMBL" id="LUGO01000097">
    <property type="protein sequence ID" value="OXS37543.1"/>
    <property type="molecule type" value="Genomic_DNA"/>
</dbReference>
<evidence type="ECO:0000313" key="1">
    <source>
        <dbReference type="EMBL" id="OXS37543.1"/>
    </source>
</evidence>
<dbReference type="Proteomes" id="UP000215261">
    <property type="component" value="Unassembled WGS sequence"/>
</dbReference>
<protein>
    <submittedName>
        <fullName evidence="1">Uncharacterized protein</fullName>
    </submittedName>
</protein>
<gene>
    <name evidence="1" type="ORF">AYP69_10160</name>
</gene>
<accession>A0A231QPU7</accession>
<comment type="caution">
    <text evidence="1">The sequence shown here is derived from an EMBL/GenBank/DDBJ whole genome shotgun (WGS) entry which is preliminary data.</text>
</comment>
<proteinExistence type="predicted"/>